<dbReference type="InterPro" id="IPR036390">
    <property type="entry name" value="WH_DNA-bd_sf"/>
</dbReference>
<dbReference type="InterPro" id="IPR014710">
    <property type="entry name" value="RmlC-like_jellyroll"/>
</dbReference>
<dbReference type="Gene3D" id="1.10.10.10">
    <property type="entry name" value="Winged helix-like DNA-binding domain superfamily/Winged helix DNA-binding domain"/>
    <property type="match status" value="1"/>
</dbReference>
<evidence type="ECO:0000313" key="7">
    <source>
        <dbReference type="Proteomes" id="UP000249082"/>
    </source>
</evidence>
<dbReference type="AlphaFoldDB" id="A0A2W5N9V2"/>
<keyword evidence="1" id="KW-0805">Transcription regulation</keyword>
<dbReference type="EMBL" id="QFPX01000041">
    <property type="protein sequence ID" value="PZQ50271.1"/>
    <property type="molecule type" value="Genomic_DNA"/>
</dbReference>
<dbReference type="InterPro" id="IPR000595">
    <property type="entry name" value="cNMP-bd_dom"/>
</dbReference>
<evidence type="ECO:0000313" key="6">
    <source>
        <dbReference type="EMBL" id="PZQ50271.1"/>
    </source>
</evidence>
<feature type="domain" description="Cyclic nucleotide-binding" evidence="4">
    <location>
        <begin position="1"/>
        <end position="94"/>
    </location>
</feature>
<dbReference type="SMART" id="SM00419">
    <property type="entry name" value="HTH_CRP"/>
    <property type="match status" value="1"/>
</dbReference>
<dbReference type="CDD" id="cd00038">
    <property type="entry name" value="CAP_ED"/>
    <property type="match status" value="1"/>
</dbReference>
<protein>
    <submittedName>
        <fullName evidence="6">Cyclic nucleotide-binding protein</fullName>
    </submittedName>
</protein>
<evidence type="ECO:0000256" key="1">
    <source>
        <dbReference type="ARBA" id="ARBA00023015"/>
    </source>
</evidence>
<dbReference type="Pfam" id="PF13545">
    <property type="entry name" value="HTH_Crp_2"/>
    <property type="match status" value="1"/>
</dbReference>
<dbReference type="InterPro" id="IPR018490">
    <property type="entry name" value="cNMP-bd_dom_sf"/>
</dbReference>
<reference evidence="6 7" key="1">
    <citation type="submission" date="2017-08" db="EMBL/GenBank/DDBJ databases">
        <title>Infants hospitalized years apart are colonized by the same room-sourced microbial strains.</title>
        <authorList>
            <person name="Brooks B."/>
            <person name="Olm M.R."/>
            <person name="Firek B.A."/>
            <person name="Baker R."/>
            <person name="Thomas B.C."/>
            <person name="Morowitz M.J."/>
            <person name="Banfield J.F."/>
        </authorList>
    </citation>
    <scope>NUCLEOTIDE SEQUENCE [LARGE SCALE GENOMIC DNA]</scope>
    <source>
        <strain evidence="6">S2_005_002_R2_33</strain>
    </source>
</reference>
<dbReference type="Gene3D" id="2.60.120.10">
    <property type="entry name" value="Jelly Rolls"/>
    <property type="match status" value="1"/>
</dbReference>
<dbReference type="GO" id="GO:0006355">
    <property type="term" value="P:regulation of DNA-templated transcription"/>
    <property type="evidence" value="ECO:0007669"/>
    <property type="project" value="InterPro"/>
</dbReference>
<comment type="caution">
    <text evidence="6">The sequence shown here is derived from an EMBL/GenBank/DDBJ whole genome shotgun (WGS) entry which is preliminary data.</text>
</comment>
<dbReference type="GO" id="GO:0003677">
    <property type="term" value="F:DNA binding"/>
    <property type="evidence" value="ECO:0007669"/>
    <property type="project" value="UniProtKB-KW"/>
</dbReference>
<evidence type="ECO:0000259" key="5">
    <source>
        <dbReference type="PROSITE" id="PS51063"/>
    </source>
</evidence>
<dbReference type="Pfam" id="PF00027">
    <property type="entry name" value="cNMP_binding"/>
    <property type="match status" value="1"/>
</dbReference>
<accession>A0A2W5N9V2</accession>
<evidence type="ECO:0000256" key="3">
    <source>
        <dbReference type="ARBA" id="ARBA00023163"/>
    </source>
</evidence>
<feature type="domain" description="HTH crp-type" evidence="5">
    <location>
        <begin position="125"/>
        <end position="199"/>
    </location>
</feature>
<dbReference type="CDD" id="cd00092">
    <property type="entry name" value="HTH_CRP"/>
    <property type="match status" value="1"/>
</dbReference>
<dbReference type="InterPro" id="IPR012318">
    <property type="entry name" value="HTH_CRP"/>
</dbReference>
<dbReference type="PROSITE" id="PS50042">
    <property type="entry name" value="CNMP_BINDING_3"/>
    <property type="match status" value="1"/>
</dbReference>
<dbReference type="SUPFAM" id="SSF51206">
    <property type="entry name" value="cAMP-binding domain-like"/>
    <property type="match status" value="1"/>
</dbReference>
<dbReference type="SUPFAM" id="SSF46785">
    <property type="entry name" value="Winged helix' DNA-binding domain"/>
    <property type="match status" value="1"/>
</dbReference>
<dbReference type="PROSITE" id="PS51063">
    <property type="entry name" value="HTH_CRP_2"/>
    <property type="match status" value="1"/>
</dbReference>
<keyword evidence="3" id="KW-0804">Transcription</keyword>
<organism evidence="6 7">
    <name type="scientific">Novosphingobium pentaromativorans</name>
    <dbReference type="NCBI Taxonomy" id="205844"/>
    <lineage>
        <taxon>Bacteria</taxon>
        <taxon>Pseudomonadati</taxon>
        <taxon>Pseudomonadota</taxon>
        <taxon>Alphaproteobacteria</taxon>
        <taxon>Sphingomonadales</taxon>
        <taxon>Sphingomonadaceae</taxon>
        <taxon>Novosphingobium</taxon>
    </lineage>
</organism>
<evidence type="ECO:0000256" key="2">
    <source>
        <dbReference type="ARBA" id="ARBA00023125"/>
    </source>
</evidence>
<dbReference type="Proteomes" id="UP000249082">
    <property type="component" value="Unassembled WGS sequence"/>
</dbReference>
<sequence length="225" mass="25919">MLAKALTKRVRVIPPRHDIISEGDRPRFVNVILDGWAQRYKQLADGPRQILSFFVAGDLCDTNVFILRKMDHSLSTVTEVKLAEISQFEFQEIMENSPRISQALWWSELVTVATQREWTTNIGQRTAYERIAHLFCEIFLRLRTIGQTDANGCEFPMTQAEIADATGLTQVHVNRTIQDLRRDQLIELRGRRLQVLDLDRLEKAAIFNPNYLHLGHEGSFIDAND</sequence>
<proteinExistence type="predicted"/>
<keyword evidence="2" id="KW-0238">DNA-binding</keyword>
<evidence type="ECO:0000259" key="4">
    <source>
        <dbReference type="PROSITE" id="PS50042"/>
    </source>
</evidence>
<name>A0A2W5N9V2_9SPHN</name>
<gene>
    <name evidence="6" type="ORF">DI555_23110</name>
</gene>
<dbReference type="InterPro" id="IPR036388">
    <property type="entry name" value="WH-like_DNA-bd_sf"/>
</dbReference>